<dbReference type="RefSeq" id="WP_152889411.1">
    <property type="nucleotide sequence ID" value="NZ_VJZD01000069.1"/>
</dbReference>
<comment type="cofactor">
    <cofactor evidence="2">
        <name>Zn(2+)</name>
        <dbReference type="ChEBI" id="CHEBI:29105"/>
    </cofactor>
    <text evidence="2">Binds 1 divalent metal cation per subunit.</text>
</comment>
<proteinExistence type="predicted"/>
<dbReference type="InterPro" id="IPR013658">
    <property type="entry name" value="SGL"/>
</dbReference>
<keyword evidence="5" id="KW-1185">Reference proteome</keyword>
<dbReference type="InterPro" id="IPR051262">
    <property type="entry name" value="SMP-30/CGR1_Lactonase"/>
</dbReference>
<evidence type="ECO:0000259" key="3">
    <source>
        <dbReference type="Pfam" id="PF08450"/>
    </source>
</evidence>
<dbReference type="Pfam" id="PF08450">
    <property type="entry name" value="SGL"/>
    <property type="match status" value="1"/>
</dbReference>
<dbReference type="AlphaFoldDB" id="A0A5N8VDC5"/>
<reference evidence="4 5" key="1">
    <citation type="submission" date="2019-07" db="EMBL/GenBank/DDBJ databases">
        <title>New species of Amycolatopsis and Streptomyces.</title>
        <authorList>
            <person name="Duangmal K."/>
            <person name="Teo W.F.A."/>
            <person name="Lipun K."/>
        </authorList>
    </citation>
    <scope>NUCLEOTIDE SEQUENCE [LARGE SCALE GENOMIC DNA]</scope>
    <source>
        <strain evidence="4 5">NBRC 109810</strain>
    </source>
</reference>
<dbReference type="OrthoDB" id="241638at2"/>
<organism evidence="4 5">
    <name type="scientific">Streptomyces adustus</name>
    <dbReference type="NCBI Taxonomy" id="1609272"/>
    <lineage>
        <taxon>Bacteria</taxon>
        <taxon>Bacillati</taxon>
        <taxon>Actinomycetota</taxon>
        <taxon>Actinomycetes</taxon>
        <taxon>Kitasatosporales</taxon>
        <taxon>Streptomycetaceae</taxon>
        <taxon>Streptomyces</taxon>
    </lineage>
</organism>
<feature type="binding site" evidence="2">
    <location>
        <position position="170"/>
    </location>
    <ligand>
        <name>a divalent metal cation</name>
        <dbReference type="ChEBI" id="CHEBI:60240"/>
    </ligand>
</feature>
<protein>
    <submittedName>
        <fullName evidence="4">SMP-30/gluconolactonase/LRE family protein</fullName>
    </submittedName>
</protein>
<keyword evidence="2" id="KW-0479">Metal-binding</keyword>
<keyword evidence="2" id="KW-0862">Zinc</keyword>
<dbReference type="PANTHER" id="PTHR47572">
    <property type="entry name" value="LIPOPROTEIN-RELATED"/>
    <property type="match status" value="1"/>
</dbReference>
<comment type="caution">
    <text evidence="4">The sequence shown here is derived from an EMBL/GenBank/DDBJ whole genome shotgun (WGS) entry which is preliminary data.</text>
</comment>
<feature type="domain" description="SMP-30/Gluconolactonase/LRE-like region" evidence="3">
    <location>
        <begin position="12"/>
        <end position="288"/>
    </location>
</feature>
<dbReference type="PANTHER" id="PTHR47572:SF5">
    <property type="entry name" value="BLR2277 PROTEIN"/>
    <property type="match status" value="1"/>
</dbReference>
<dbReference type="Gene3D" id="2.120.10.30">
    <property type="entry name" value="TolB, C-terminal domain"/>
    <property type="match status" value="1"/>
</dbReference>
<dbReference type="GO" id="GO:0046872">
    <property type="term" value="F:metal ion binding"/>
    <property type="evidence" value="ECO:0007669"/>
    <property type="project" value="UniProtKB-KW"/>
</dbReference>
<dbReference type="EMBL" id="VJZD01000069">
    <property type="protein sequence ID" value="MPY33241.1"/>
    <property type="molecule type" value="Genomic_DNA"/>
</dbReference>
<gene>
    <name evidence="4" type="ORF">FNH09_18815</name>
</gene>
<feature type="binding site" evidence="2">
    <location>
        <position position="227"/>
    </location>
    <ligand>
        <name>a divalent metal cation</name>
        <dbReference type="ChEBI" id="CHEBI:60240"/>
    </ligand>
</feature>
<sequence>MNVTTLATGLKFPEGPVALPNGDVLVVELLRGTLTRITPDGTTSVVAELGGGPNGAALGPDGRVYVTNNGGMMGFEVGGFTWAGGIAPDYVTGSIQAVDLTDGSVETLYTECDGQQLRSASDLVFDAHGGMYFTDYGKSDGVTGDKGRLFYATADGTSIKLLTGGMDGPNGIGLSPDGTRLYVNETFTARVWWWEVTAPGEIKGGLSMGGSGGGNFLYTAPDHTNFDGLGIEAGGNLCVASMVHTGISVVSPQGELVEFVDIDVDNDPGLTNICWGGEGLRTAYITMASTGQLVKVDWPRPGLRLNYGPTGEPDGEQA</sequence>
<evidence type="ECO:0000313" key="4">
    <source>
        <dbReference type="EMBL" id="MPY33241.1"/>
    </source>
</evidence>
<evidence type="ECO:0000256" key="1">
    <source>
        <dbReference type="PIRSR" id="PIRSR605511-1"/>
    </source>
</evidence>
<evidence type="ECO:0000256" key="2">
    <source>
        <dbReference type="PIRSR" id="PIRSR605511-2"/>
    </source>
</evidence>
<evidence type="ECO:0000313" key="5">
    <source>
        <dbReference type="Proteomes" id="UP000325849"/>
    </source>
</evidence>
<dbReference type="PRINTS" id="PR01790">
    <property type="entry name" value="SMP30FAMILY"/>
</dbReference>
<accession>A0A5N8VDC5</accession>
<dbReference type="InterPro" id="IPR005511">
    <property type="entry name" value="SMP-30"/>
</dbReference>
<dbReference type="InterPro" id="IPR011042">
    <property type="entry name" value="6-blade_b-propeller_TolB-like"/>
</dbReference>
<feature type="active site" description="Proton donor/acceptor" evidence="1">
    <location>
        <position position="227"/>
    </location>
</feature>
<dbReference type="Proteomes" id="UP000325849">
    <property type="component" value="Unassembled WGS sequence"/>
</dbReference>
<dbReference type="SUPFAM" id="SSF63829">
    <property type="entry name" value="Calcium-dependent phosphotriesterase"/>
    <property type="match status" value="1"/>
</dbReference>
<name>A0A5N8VDC5_9ACTN</name>